<feature type="domain" description="BIG2" evidence="2">
    <location>
        <begin position="404"/>
        <end position="493"/>
    </location>
</feature>
<sequence>MKSSKKVLAFALAAAMVVTAVPATNAQAASTAKLSAKKATVYSAGYKTVTVTTPKSWKSVKVTATSNKKSVATVKKTAAKKIKVTGVKPGTAKVTVKVTYKTSTKKSAKTKTKKLTYTMKVAKVGVALSGESVVAVGSTTKLTNTKKNSSRAKITYTSSDDTIAKVDATTGVVTGVKAGKATITAKITVGKDSAETTKDVEVKNHVLSTVAQNKLTELKATVAGDTKNLKTTDFTVKSEATNVVYPVSKVTVDSKDASQVTLTLFSELKDAATYDVTLDGITKTFVASDGKVASIALDKATIPYATETEIKLVSKDANGVVVKELKYGNPDASYDFTINTNGNGYTNGSKLYLNKVGDTATAEITYKTGKYDQNGKPEGNIGPNKVTITAADQSAINDFKVRIDGANKKFDKAKDTNKIAAGETGKYAYFMIKDATGTEVSKYDYTVESSDKTVLMLASNTISNKSVRLTPVKQGTAYILFKDKDGKIVNSVAIDVTAGREAATLELDKYSVDASTSNTVAAKTVSVKVKDQYGDEVAASNYSNVHVSYLSGPVKNETAVAFNASKKAVVVTGAAFDASKTGAYVYKVAYTKDNKEIVARTLTVNVQKPGSAVDSYRLDLDKSSVDVKVDNDNKDSKIITAQLMGRSNGVDLKAVQNVTYTVKKSDGTVVFGNDNGKVVTGAAFGVDANYGDNDTTGSDLNIKLVDVSNGVATKNLGAGTYTVTATCKDAKNNDVTITSSFTVTDTQTKASADVKYNSVEPTTDTVEAALKAALVVTYGDDVYSNAKDAPEGAKTLVISKVEGKLNDGTEFKTKNTAVKGHDFNVSKLEVTVTVADGISMNVEVAVPGVITAK</sequence>
<organism evidence="3 4">
    <name type="scientific">Roseburia faecis</name>
    <dbReference type="NCBI Taxonomy" id="301302"/>
    <lineage>
        <taxon>Bacteria</taxon>
        <taxon>Bacillati</taxon>
        <taxon>Bacillota</taxon>
        <taxon>Clostridia</taxon>
        <taxon>Lachnospirales</taxon>
        <taxon>Lachnospiraceae</taxon>
        <taxon>Roseburia</taxon>
    </lineage>
</organism>
<protein>
    <recommendedName>
        <fullName evidence="2">BIG2 domain-containing protein</fullName>
    </recommendedName>
</protein>
<evidence type="ECO:0000313" key="3">
    <source>
        <dbReference type="EMBL" id="CRL39813.1"/>
    </source>
</evidence>
<proteinExistence type="predicted"/>
<accession>A0A0M6WQN5</accession>
<dbReference type="Gene3D" id="2.60.40.1080">
    <property type="match status" value="3"/>
</dbReference>
<dbReference type="SMART" id="SM00635">
    <property type="entry name" value="BID_2"/>
    <property type="match status" value="3"/>
</dbReference>
<evidence type="ECO:0000256" key="1">
    <source>
        <dbReference type="SAM" id="SignalP"/>
    </source>
</evidence>
<keyword evidence="1" id="KW-0732">Signal</keyword>
<dbReference type="RefSeq" id="WP_055068116.1">
    <property type="nucleotide sequence ID" value="NZ_CP173697.1"/>
</dbReference>
<dbReference type="OrthoDB" id="2018824at2"/>
<gene>
    <name evidence="3" type="ORF">M72_30591</name>
</gene>
<keyword evidence="4" id="KW-1185">Reference proteome</keyword>
<dbReference type="InterPro" id="IPR003343">
    <property type="entry name" value="Big_2"/>
</dbReference>
<dbReference type="EMBL" id="CVRR01000028">
    <property type="protein sequence ID" value="CRL39813.1"/>
    <property type="molecule type" value="Genomic_DNA"/>
</dbReference>
<feature type="domain" description="BIG2" evidence="2">
    <location>
        <begin position="122"/>
        <end position="197"/>
    </location>
</feature>
<dbReference type="AlphaFoldDB" id="A0A0M6WQN5"/>
<dbReference type="InterPro" id="IPR008964">
    <property type="entry name" value="Invasin/intimin_cell_adhesion"/>
</dbReference>
<dbReference type="Proteomes" id="UP000049979">
    <property type="component" value="Unassembled WGS sequence"/>
</dbReference>
<feature type="domain" description="BIG2" evidence="2">
    <location>
        <begin position="28"/>
        <end position="110"/>
    </location>
</feature>
<reference evidence="4" key="1">
    <citation type="submission" date="2015-05" db="EMBL/GenBank/DDBJ databases">
        <authorList>
            <consortium name="Pathogen Informatics"/>
        </authorList>
    </citation>
    <scope>NUCLEOTIDE SEQUENCE [LARGE SCALE GENOMIC DNA]</scope>
    <source>
        <strain evidence="4">M72</strain>
    </source>
</reference>
<feature type="chain" id="PRO_5005806550" description="BIG2 domain-containing protein" evidence="1">
    <location>
        <begin position="29"/>
        <end position="853"/>
    </location>
</feature>
<evidence type="ECO:0000259" key="2">
    <source>
        <dbReference type="SMART" id="SM00635"/>
    </source>
</evidence>
<evidence type="ECO:0000313" key="4">
    <source>
        <dbReference type="Proteomes" id="UP000049979"/>
    </source>
</evidence>
<dbReference type="Pfam" id="PF02368">
    <property type="entry name" value="Big_2"/>
    <property type="match status" value="1"/>
</dbReference>
<name>A0A0M6WQN5_9FIRM</name>
<dbReference type="SUPFAM" id="SSF49373">
    <property type="entry name" value="Invasin/intimin cell-adhesion fragments"/>
    <property type="match status" value="1"/>
</dbReference>
<feature type="signal peptide" evidence="1">
    <location>
        <begin position="1"/>
        <end position="28"/>
    </location>
</feature>